<comment type="caution">
    <text evidence="1">The sequence shown here is derived from an EMBL/GenBank/DDBJ whole genome shotgun (WGS) entry which is preliminary data.</text>
</comment>
<evidence type="ECO:0000313" key="2">
    <source>
        <dbReference type="Proteomes" id="UP000189462"/>
    </source>
</evidence>
<dbReference type="InterPro" id="IPR026350">
    <property type="entry name" value="GxxExxY"/>
</dbReference>
<dbReference type="EMBL" id="MVBK01000118">
    <property type="protein sequence ID" value="OOG21965.1"/>
    <property type="molecule type" value="Genomic_DNA"/>
</dbReference>
<dbReference type="Proteomes" id="UP000189462">
    <property type="component" value="Unassembled WGS sequence"/>
</dbReference>
<keyword evidence="2" id="KW-1185">Reference proteome</keyword>
<dbReference type="RefSeq" id="WP_077280125.1">
    <property type="nucleotide sequence ID" value="NZ_MVBK01000118.1"/>
</dbReference>
<reference evidence="1 2" key="1">
    <citation type="submission" date="2017-02" db="EMBL/GenBank/DDBJ databases">
        <title>Genomic diversity within the haloalkaliphilic genus Thioalkalivibrio.</title>
        <authorList>
            <person name="Ahn A.-C."/>
            <person name="Meier-Kolthoff J."/>
            <person name="Overmars L."/>
            <person name="Richter M."/>
            <person name="Woyke T."/>
            <person name="Sorokin D.Y."/>
            <person name="Muyzer G."/>
        </authorList>
    </citation>
    <scope>NUCLEOTIDE SEQUENCE [LARGE SCALE GENOMIC DNA]</scope>
    <source>
        <strain evidence="1 2">ALJD</strain>
    </source>
</reference>
<sequence length="128" mass="14773">MEEQIGKHVVDCAVQIHRELGPGLLESVYEVTLAHSLGQRGLRVERQVPVSFVHRGITFDEGFRADLIVERRVIVELKCVERLNNAHRKQLLTYLRLTDLKLGYLLNFGESLMKRGICRVVNRLPDQR</sequence>
<dbReference type="OrthoDB" id="9806869at2"/>
<dbReference type="NCBIfam" id="TIGR04256">
    <property type="entry name" value="GxxExxY"/>
    <property type="match status" value="1"/>
</dbReference>
<dbReference type="AlphaFoldDB" id="A0A1V3NA99"/>
<gene>
    <name evidence="1" type="ORF">B1C78_15830</name>
</gene>
<accession>A0A1V3NA99</accession>
<organism evidence="1 2">
    <name type="scientific">Thioalkalivibrio denitrificans</name>
    <dbReference type="NCBI Taxonomy" id="108003"/>
    <lineage>
        <taxon>Bacteria</taxon>
        <taxon>Pseudomonadati</taxon>
        <taxon>Pseudomonadota</taxon>
        <taxon>Gammaproteobacteria</taxon>
        <taxon>Chromatiales</taxon>
        <taxon>Ectothiorhodospiraceae</taxon>
        <taxon>Thioalkalivibrio</taxon>
    </lineage>
</organism>
<name>A0A1V3NA99_9GAMM</name>
<dbReference type="STRING" id="108003.B1C78_15830"/>
<evidence type="ECO:0000313" key="1">
    <source>
        <dbReference type="EMBL" id="OOG21965.1"/>
    </source>
</evidence>
<proteinExistence type="predicted"/>
<protein>
    <submittedName>
        <fullName evidence="1">GxxExxY protein</fullName>
    </submittedName>
</protein>
<dbReference type="Pfam" id="PF13366">
    <property type="entry name" value="PDDEXK_3"/>
    <property type="match status" value="1"/>
</dbReference>